<keyword evidence="20" id="KW-1185">Reference proteome</keyword>
<dbReference type="InterPro" id="IPR052187">
    <property type="entry name" value="MFSD1"/>
</dbReference>
<accession>A0ABM1DTP7</accession>
<comment type="catalytic activity">
    <reaction evidence="12">
        <text>L-alanyl-L-lysine(out) = L-alanyl-L-lysine(in)</text>
        <dbReference type="Rhea" id="RHEA:79415"/>
        <dbReference type="ChEBI" id="CHEBI:192470"/>
    </reaction>
</comment>
<comment type="catalytic activity">
    <reaction evidence="3">
        <text>L-alpha-aminoacyl-L-arginine(out) = L-alpha-aminoacyl-L-arginine(in)</text>
        <dbReference type="Rhea" id="RHEA:79367"/>
        <dbReference type="ChEBI" id="CHEBI:229968"/>
    </reaction>
</comment>
<feature type="transmembrane region" description="Helical" evidence="19">
    <location>
        <begin position="145"/>
        <end position="165"/>
    </location>
</feature>
<feature type="transmembrane region" description="Helical" evidence="19">
    <location>
        <begin position="193"/>
        <end position="216"/>
    </location>
</feature>
<feature type="compositionally biased region" description="Basic and acidic residues" evidence="18">
    <location>
        <begin position="407"/>
        <end position="417"/>
    </location>
</feature>
<evidence type="ECO:0000256" key="10">
    <source>
        <dbReference type="ARBA" id="ARBA00044903"/>
    </source>
</evidence>
<dbReference type="PANTHER" id="PTHR23512:SF5">
    <property type="entry name" value="MAJOR FACILITATOR SUPERFAMILY DOMAIN-CONTAINING PROTEIN 1"/>
    <property type="match status" value="1"/>
</dbReference>
<organism evidence="20 21">
    <name type="scientific">Priapulus caudatus</name>
    <name type="common">Priapulid worm</name>
    <dbReference type="NCBI Taxonomy" id="37621"/>
    <lineage>
        <taxon>Eukaryota</taxon>
        <taxon>Metazoa</taxon>
        <taxon>Ecdysozoa</taxon>
        <taxon>Scalidophora</taxon>
        <taxon>Priapulida</taxon>
        <taxon>Priapulimorpha</taxon>
        <taxon>Priapulimorphida</taxon>
        <taxon>Priapulidae</taxon>
        <taxon>Priapulus</taxon>
    </lineage>
</organism>
<keyword evidence="19" id="KW-0812">Transmembrane</keyword>
<proteinExistence type="predicted"/>
<comment type="catalytic activity">
    <reaction evidence="1">
        <text>L-lysyl-L-alanine(out) = L-lysyl-L-alanine(in)</text>
        <dbReference type="Rhea" id="RHEA:79399"/>
        <dbReference type="ChEBI" id="CHEBI:229954"/>
    </reaction>
</comment>
<dbReference type="Gene3D" id="1.20.1250.20">
    <property type="entry name" value="MFS general substrate transporter like domains"/>
    <property type="match status" value="2"/>
</dbReference>
<evidence type="ECO:0000256" key="7">
    <source>
        <dbReference type="ARBA" id="ARBA00044898"/>
    </source>
</evidence>
<feature type="transmembrane region" description="Helical" evidence="19">
    <location>
        <begin position="9"/>
        <end position="28"/>
    </location>
</feature>
<comment type="catalytic activity">
    <reaction evidence="6">
        <text>L-alpha-aminoacyl-L-lysine(out) = L-alpha-aminoacyl-L-lysine(in)</text>
        <dbReference type="Rhea" id="RHEA:79383"/>
        <dbReference type="ChEBI" id="CHEBI:229966"/>
    </reaction>
</comment>
<feature type="transmembrane region" description="Helical" evidence="19">
    <location>
        <begin position="321"/>
        <end position="344"/>
    </location>
</feature>
<comment type="catalytic activity">
    <reaction evidence="11">
        <text>L-histidyl-L-alpha-amino acid(out) = L-histidyl-L-alpha-amino acid(in)</text>
        <dbReference type="Rhea" id="RHEA:79379"/>
        <dbReference type="ChEBI" id="CHEBI:229964"/>
    </reaction>
</comment>
<comment type="catalytic activity">
    <reaction evidence="13">
        <text>L-lysyl-glycine(out) = L-lysyl-glycine(in)</text>
        <dbReference type="Rhea" id="RHEA:79407"/>
        <dbReference type="ChEBI" id="CHEBI:191202"/>
    </reaction>
</comment>
<feature type="transmembrane region" description="Helical" evidence="19">
    <location>
        <begin position="364"/>
        <end position="383"/>
    </location>
</feature>
<evidence type="ECO:0000256" key="15">
    <source>
        <dbReference type="ARBA" id="ARBA00045018"/>
    </source>
</evidence>
<gene>
    <name evidence="21" type="primary">LOC106806005</name>
</gene>
<evidence type="ECO:0000256" key="13">
    <source>
        <dbReference type="ARBA" id="ARBA00044924"/>
    </source>
</evidence>
<name>A0ABM1DTP7_PRICU</name>
<comment type="catalytic activity">
    <reaction evidence="2">
        <text>L-histidyl-glycine(out) = L-histidyl-glycine(in)</text>
        <dbReference type="Rhea" id="RHEA:79395"/>
        <dbReference type="ChEBI" id="CHEBI:229957"/>
    </reaction>
</comment>
<feature type="compositionally biased region" description="Polar residues" evidence="18">
    <location>
        <begin position="438"/>
        <end position="451"/>
    </location>
</feature>
<comment type="catalytic activity">
    <reaction evidence="10">
        <text>L-arginyl-glycine(out) = L-arginyl-glycine(in)</text>
        <dbReference type="Rhea" id="RHEA:79391"/>
        <dbReference type="ChEBI" id="CHEBI:229955"/>
    </reaction>
</comment>
<evidence type="ECO:0000256" key="11">
    <source>
        <dbReference type="ARBA" id="ARBA00044912"/>
    </source>
</evidence>
<evidence type="ECO:0000256" key="6">
    <source>
        <dbReference type="ARBA" id="ARBA00044893"/>
    </source>
</evidence>
<evidence type="ECO:0000256" key="16">
    <source>
        <dbReference type="ARBA" id="ARBA00045709"/>
    </source>
</evidence>
<dbReference type="InterPro" id="IPR036259">
    <property type="entry name" value="MFS_trans_sf"/>
</dbReference>
<evidence type="ECO:0000256" key="2">
    <source>
        <dbReference type="ARBA" id="ARBA00044878"/>
    </source>
</evidence>
<dbReference type="PANTHER" id="PTHR23512">
    <property type="entry name" value="MAJOR FACILITATOR SUPERFAMILY DOMAIN-CONTAINING PROTEIN 1"/>
    <property type="match status" value="1"/>
</dbReference>
<dbReference type="InterPro" id="IPR011701">
    <property type="entry name" value="MFS"/>
</dbReference>
<evidence type="ECO:0000256" key="3">
    <source>
        <dbReference type="ARBA" id="ARBA00044881"/>
    </source>
</evidence>
<feature type="transmembrane region" description="Helical" evidence="19">
    <location>
        <begin position="100"/>
        <end position="125"/>
    </location>
</feature>
<evidence type="ECO:0000313" key="20">
    <source>
        <dbReference type="Proteomes" id="UP000695022"/>
    </source>
</evidence>
<reference evidence="21" key="1">
    <citation type="submission" date="2025-08" db="UniProtKB">
        <authorList>
            <consortium name="RefSeq"/>
        </authorList>
    </citation>
    <scope>IDENTIFICATION</scope>
</reference>
<evidence type="ECO:0000256" key="9">
    <source>
        <dbReference type="ARBA" id="ARBA00044900"/>
    </source>
</evidence>
<feature type="transmembrane region" description="Helical" evidence="19">
    <location>
        <begin position="236"/>
        <end position="256"/>
    </location>
</feature>
<protein>
    <recommendedName>
        <fullName evidence="14">Lysosomal dipeptide transporter MFSD1</fullName>
    </recommendedName>
    <alternativeName>
        <fullName evidence="15">Major facilitator superfamily domain-containing protein 1</fullName>
    </alternativeName>
</protein>
<evidence type="ECO:0000256" key="19">
    <source>
        <dbReference type="SAM" id="Phobius"/>
    </source>
</evidence>
<feature type="transmembrane region" description="Helical" evidence="19">
    <location>
        <begin position="263"/>
        <end position="282"/>
    </location>
</feature>
<comment type="subunit">
    <text evidence="17">Homodimer. Interacts with lysosomal protein GLMP (via lumenal domain); the interaction starts while both proteins are still in the endoplasmic reticulum and is required for stabilization of MFSD1 in lysosomes but has no direct effect on its targeting to lysosomes or transporter activity.</text>
</comment>
<feature type="region of interest" description="Disordered" evidence="18">
    <location>
        <begin position="407"/>
        <end position="451"/>
    </location>
</feature>
<comment type="catalytic activity">
    <reaction evidence="4">
        <text>L-alpha-aminoacyl-L-histidine(out) = L-alpha-aminoacyl-L-histidine(in)</text>
        <dbReference type="Rhea" id="RHEA:79375"/>
        <dbReference type="ChEBI" id="CHEBI:229967"/>
    </reaction>
</comment>
<evidence type="ECO:0000256" key="8">
    <source>
        <dbReference type="ARBA" id="ARBA00044899"/>
    </source>
</evidence>
<comment type="catalytic activity">
    <reaction evidence="7">
        <text>L-aspartyl-L-lysine(out) = L-aspartyl-L-lysine(in)</text>
        <dbReference type="Rhea" id="RHEA:79411"/>
        <dbReference type="ChEBI" id="CHEBI:229953"/>
    </reaction>
</comment>
<evidence type="ECO:0000256" key="12">
    <source>
        <dbReference type="ARBA" id="ARBA00044919"/>
    </source>
</evidence>
<dbReference type="SUPFAM" id="SSF103473">
    <property type="entry name" value="MFS general substrate transporter"/>
    <property type="match status" value="1"/>
</dbReference>
<comment type="catalytic activity">
    <reaction evidence="9">
        <text>L-lysyl-L-lysine(out) = L-lysyl-L-lysine(in)</text>
        <dbReference type="Rhea" id="RHEA:79403"/>
        <dbReference type="ChEBI" id="CHEBI:229956"/>
    </reaction>
</comment>
<evidence type="ECO:0000256" key="18">
    <source>
        <dbReference type="SAM" id="MobiDB-lite"/>
    </source>
</evidence>
<evidence type="ECO:0000256" key="1">
    <source>
        <dbReference type="ARBA" id="ARBA00044876"/>
    </source>
</evidence>
<feature type="transmembrane region" description="Helical" evidence="19">
    <location>
        <begin position="73"/>
        <end position="93"/>
    </location>
</feature>
<dbReference type="GeneID" id="106806005"/>
<comment type="catalytic activity">
    <reaction evidence="5">
        <text>L-lysyl-L-alpha-amino acid(out) = L-lysyl-L-alpha-amino acid(in)</text>
        <dbReference type="Rhea" id="RHEA:79387"/>
        <dbReference type="ChEBI" id="CHEBI:229965"/>
    </reaction>
</comment>
<feature type="transmembrane region" description="Helical" evidence="19">
    <location>
        <begin position="288"/>
        <end position="309"/>
    </location>
</feature>
<dbReference type="Pfam" id="PF07690">
    <property type="entry name" value="MFS_1"/>
    <property type="match status" value="1"/>
</dbReference>
<comment type="function">
    <text evidence="16">Lysosomal dipeptide uniporter that selectively exports lysine, arginine or histidine-containing dipeptides with a net positive charge from the lysosome lumen into the cytosol. Could play a role in a specific type of protein O-glycosylation indirectly regulating macrophages migration and tissue invasion. Also essential for liver homeostasis.</text>
</comment>
<keyword evidence="19" id="KW-1133">Transmembrane helix</keyword>
<evidence type="ECO:0000256" key="14">
    <source>
        <dbReference type="ARBA" id="ARBA00044985"/>
    </source>
</evidence>
<evidence type="ECO:0000256" key="17">
    <source>
        <dbReference type="ARBA" id="ARBA00046376"/>
    </source>
</evidence>
<evidence type="ECO:0000256" key="4">
    <source>
        <dbReference type="ARBA" id="ARBA00044884"/>
    </source>
</evidence>
<dbReference type="Proteomes" id="UP000695022">
    <property type="component" value="Unplaced"/>
</dbReference>
<comment type="catalytic activity">
    <reaction evidence="8">
        <text>L-arginyl-L-alpha-amino acid(out) = L-arginyl-L-alpha-amino acid(in)</text>
        <dbReference type="Rhea" id="RHEA:79371"/>
        <dbReference type="ChEBI" id="CHEBI:84315"/>
    </reaction>
</comment>
<evidence type="ECO:0000313" key="21">
    <source>
        <dbReference type="RefSeq" id="XP_014663318.1"/>
    </source>
</evidence>
<dbReference type="RefSeq" id="XP_014663318.1">
    <property type="nucleotide sequence ID" value="XM_014807832.1"/>
</dbReference>
<sequence>MALLHASKTYYRFVVLFFNCMLTFGSYYCFDMPSVLQTQFTQSPNCSTGNTTEGNTTDCCTDCLGMSPSDYNLLYAIYAWTNAVVVIAAGFFVDKVGNVVGVLLFSLLCLLGSATFALGTTFQGTTTMLPIMLFGRLLFGSGNGSLTRSVLCGVGFVSALIVSVLDKGGVKQLGLDKKQSSDSKKLRFTDIKYFSLGYWLLAVSIMFFYNGIFPFVADASKFIQDKYDYNEQKADYMVGAVYDVSLLMSPFLGGIIDVVGKRGILAMACALLSIPVFGLLAFSNVYPLAVMLWLGVTYSVAAASMWPSIPLVVGQAYVGTAMGITTSIQMVGIGISNVIVGAILGKNETLSSEETLKRWKYVMIFLLGNTLLCVVTTLLLNINDKRKGGVLNRSRREKRRVDEVRRLHADATSRDASESTASVASDDDDERRALLQPLPSTQGGASVNYTG</sequence>
<evidence type="ECO:0000256" key="5">
    <source>
        <dbReference type="ARBA" id="ARBA00044891"/>
    </source>
</evidence>
<keyword evidence="19" id="KW-0472">Membrane</keyword>